<keyword evidence="2" id="KW-1185">Reference proteome</keyword>
<evidence type="ECO:0000313" key="1">
    <source>
        <dbReference type="EMBL" id="RKF61039.1"/>
    </source>
</evidence>
<evidence type="ECO:0000313" key="2">
    <source>
        <dbReference type="Proteomes" id="UP000286134"/>
    </source>
</evidence>
<protein>
    <submittedName>
        <fullName evidence="1">Uncharacterized protein</fullName>
    </submittedName>
</protein>
<dbReference type="Proteomes" id="UP000286134">
    <property type="component" value="Unassembled WGS sequence"/>
</dbReference>
<proteinExistence type="predicted"/>
<organism evidence="1 2">
    <name type="scientific">Erysiphe neolycopersici</name>
    <dbReference type="NCBI Taxonomy" id="212602"/>
    <lineage>
        <taxon>Eukaryota</taxon>
        <taxon>Fungi</taxon>
        <taxon>Dikarya</taxon>
        <taxon>Ascomycota</taxon>
        <taxon>Pezizomycotina</taxon>
        <taxon>Leotiomycetes</taxon>
        <taxon>Erysiphales</taxon>
        <taxon>Erysiphaceae</taxon>
        <taxon>Erysiphe</taxon>
    </lineage>
</organism>
<name>A0A420HUI9_9PEZI</name>
<comment type="caution">
    <text evidence="1">The sequence shown here is derived from an EMBL/GenBank/DDBJ whole genome shotgun (WGS) entry which is preliminary data.</text>
</comment>
<dbReference type="AlphaFoldDB" id="A0A420HUI9"/>
<accession>A0A420HUI9</accession>
<gene>
    <name evidence="1" type="ORF">OnM2_045036</name>
</gene>
<reference evidence="1 2" key="1">
    <citation type="journal article" date="2018" name="BMC Genomics">
        <title>Comparative genome analyses reveal sequence features reflecting distinct modes of host-adaptation between dicot and monocot powdery mildew.</title>
        <authorList>
            <person name="Wu Y."/>
            <person name="Ma X."/>
            <person name="Pan Z."/>
            <person name="Kale S.D."/>
            <person name="Song Y."/>
            <person name="King H."/>
            <person name="Zhang Q."/>
            <person name="Presley C."/>
            <person name="Deng X."/>
            <person name="Wei C.I."/>
            <person name="Xiao S."/>
        </authorList>
    </citation>
    <scope>NUCLEOTIDE SEQUENCE [LARGE SCALE GENOMIC DNA]</scope>
    <source>
        <strain evidence="1">UMSG2</strain>
    </source>
</reference>
<dbReference type="EMBL" id="MCFK01004549">
    <property type="protein sequence ID" value="RKF61039.1"/>
    <property type="molecule type" value="Genomic_DNA"/>
</dbReference>
<sequence length="78" mass="8803">MLSTLSHNKSSVDIIGVYRTHKISKQKRRAARISTDTKGGFMGIESEHFSFVAEKVHSRNGKKSLDKALIKLFRPFAI</sequence>